<feature type="transmembrane region" description="Helical" evidence="2">
    <location>
        <begin position="183"/>
        <end position="202"/>
    </location>
</feature>
<feature type="compositionally biased region" description="Polar residues" evidence="1">
    <location>
        <begin position="297"/>
        <end position="322"/>
    </location>
</feature>
<evidence type="ECO:0000256" key="2">
    <source>
        <dbReference type="SAM" id="Phobius"/>
    </source>
</evidence>
<accession>A0ABM0LU25</accession>
<proteinExistence type="predicted"/>
<keyword evidence="2" id="KW-0812">Transmembrane</keyword>
<feature type="region of interest" description="Disordered" evidence="1">
    <location>
        <begin position="435"/>
        <end position="484"/>
    </location>
</feature>
<gene>
    <name evidence="4" type="primary">LOC102809062</name>
</gene>
<dbReference type="Proteomes" id="UP000694865">
    <property type="component" value="Unplaced"/>
</dbReference>
<evidence type="ECO:0000256" key="1">
    <source>
        <dbReference type="SAM" id="MobiDB-lite"/>
    </source>
</evidence>
<dbReference type="GeneID" id="102809062"/>
<feature type="region of interest" description="Disordered" evidence="1">
    <location>
        <begin position="281"/>
        <end position="325"/>
    </location>
</feature>
<keyword evidence="2" id="KW-0472">Membrane</keyword>
<evidence type="ECO:0000313" key="3">
    <source>
        <dbReference type="Proteomes" id="UP000694865"/>
    </source>
</evidence>
<protein>
    <submittedName>
        <fullName evidence="4">Uncharacterized protein LOC102809062</fullName>
    </submittedName>
</protein>
<dbReference type="RefSeq" id="XP_006811266.1">
    <property type="nucleotide sequence ID" value="XM_006811203.1"/>
</dbReference>
<keyword evidence="2" id="KW-1133">Transmembrane helix</keyword>
<reference evidence="4" key="1">
    <citation type="submission" date="2025-08" db="UniProtKB">
        <authorList>
            <consortium name="RefSeq"/>
        </authorList>
    </citation>
    <scope>IDENTIFICATION</scope>
    <source>
        <tissue evidence="4">Testes</tissue>
    </source>
</reference>
<keyword evidence="3" id="KW-1185">Reference proteome</keyword>
<evidence type="ECO:0000313" key="4">
    <source>
        <dbReference type="RefSeq" id="XP_006811266.1"/>
    </source>
</evidence>
<sequence length="502" mass="54531">MAMLMEQENTAEVTQDAVLFDRQDSTTAPPLSVLSYGQEQICGSSTPPQIPSMPSVRSLHHSSTLRNNVAMLNDSRMIAFQSKLSFRLGGCQIAVGLVSIIIGCWAIMLQSYGSEIGIAIWTGVIVKFAMVWGFISVGVSILPITMGAVGISQEGYLHPDYCLEYPDADYPCSSITSRMVVDVLIMAVGVIQIGLAMPTTAIQCFVVCTCCKPSYIELNTPTDSEAVLATVSGDVHDRDQPVFDQNRPPMLVLPPSYISLVSNSDDRLILLPAVLSCIRDTDEGGSRGSRRVDRQRLSTISQLTPGELSQTSHEGASQTTESRLPHGLERILQRVQQRDCIEDSVNNNNGEISLAASRAIDVDSCPEVTSRGQFTSPSLDGHIDGHDAEVIVINAQVPSIRKETSFTILRTPSPGIPPPSYEDNRDNNAVGIQLNEHTSPSVPTSCYETPEAVSNDTNDRNNRSLTPPPSYEDAMAGNRDTEYVPTLNTRLSASLLDEQELE</sequence>
<organism evidence="3 4">
    <name type="scientific">Saccoglossus kowalevskii</name>
    <name type="common">Acorn worm</name>
    <dbReference type="NCBI Taxonomy" id="10224"/>
    <lineage>
        <taxon>Eukaryota</taxon>
        <taxon>Metazoa</taxon>
        <taxon>Hemichordata</taxon>
        <taxon>Enteropneusta</taxon>
        <taxon>Harrimaniidae</taxon>
        <taxon>Saccoglossus</taxon>
    </lineage>
</organism>
<feature type="transmembrane region" description="Helical" evidence="2">
    <location>
        <begin position="120"/>
        <end position="142"/>
    </location>
</feature>
<feature type="transmembrane region" description="Helical" evidence="2">
    <location>
        <begin position="86"/>
        <end position="108"/>
    </location>
</feature>
<name>A0ABM0LU25_SACKO</name>
<feature type="compositionally biased region" description="Basic and acidic residues" evidence="1">
    <location>
        <begin position="281"/>
        <end position="296"/>
    </location>
</feature>
<feature type="compositionally biased region" description="Polar residues" evidence="1">
    <location>
        <begin position="435"/>
        <end position="456"/>
    </location>
</feature>